<dbReference type="GO" id="GO:0046872">
    <property type="term" value="F:metal ion binding"/>
    <property type="evidence" value="ECO:0007669"/>
    <property type="project" value="InterPro"/>
</dbReference>
<dbReference type="InterPro" id="IPR015914">
    <property type="entry name" value="PAPs_N"/>
</dbReference>
<dbReference type="InterPro" id="IPR025965">
    <property type="entry name" value="FlgD/Vpr_Ig-like"/>
</dbReference>
<dbReference type="InterPro" id="IPR036116">
    <property type="entry name" value="FN3_sf"/>
</dbReference>
<accession>A0A933SCS2</accession>
<feature type="domain" description="Fibronectin type-III" evidence="2">
    <location>
        <begin position="18"/>
        <end position="124"/>
    </location>
</feature>
<evidence type="ECO:0000313" key="3">
    <source>
        <dbReference type="EMBL" id="MBI5168068.1"/>
    </source>
</evidence>
<protein>
    <submittedName>
        <fullName evidence="3">Fibronectin type III domain-containing protein</fullName>
    </submittedName>
</protein>
<evidence type="ECO:0000256" key="1">
    <source>
        <dbReference type="SAM" id="SignalP"/>
    </source>
</evidence>
<keyword evidence="1" id="KW-0732">Signal</keyword>
<dbReference type="PROSITE" id="PS50853">
    <property type="entry name" value="FN3"/>
    <property type="match status" value="2"/>
</dbReference>
<dbReference type="InterPro" id="IPR013783">
    <property type="entry name" value="Ig-like_fold"/>
</dbReference>
<dbReference type="CDD" id="cd00063">
    <property type="entry name" value="FN3"/>
    <property type="match status" value="1"/>
</dbReference>
<dbReference type="SMART" id="SM00060">
    <property type="entry name" value="FN3"/>
    <property type="match status" value="2"/>
</dbReference>
<dbReference type="InterPro" id="IPR003961">
    <property type="entry name" value="FN3_dom"/>
</dbReference>
<evidence type="ECO:0000313" key="4">
    <source>
        <dbReference type="Proteomes" id="UP000696931"/>
    </source>
</evidence>
<comment type="caution">
    <text evidence="3">The sequence shown here is derived from an EMBL/GenBank/DDBJ whole genome shotgun (WGS) entry which is preliminary data.</text>
</comment>
<dbReference type="SUPFAM" id="SSF49265">
    <property type="entry name" value="Fibronectin type III"/>
    <property type="match status" value="2"/>
</dbReference>
<dbReference type="PROSITE" id="PS51257">
    <property type="entry name" value="PROKAR_LIPOPROTEIN"/>
    <property type="match status" value="1"/>
</dbReference>
<dbReference type="Pfam" id="PF13860">
    <property type="entry name" value="FlgD_ig"/>
    <property type="match status" value="1"/>
</dbReference>
<sequence>MSRRVTGLATMLAFAGLFACAVALAATTPTSVTLQWTAPGDDGATGTAAQYDVRVSTSLITEGNFASATRVNNAPAPQAAGTTQTMDVTGLTPSTTYWFAIKSADESGNWSSISNLVTWTTGASTDDVRPAALVVAVANTTDNSVTLSWNASGDDSLTGTATRYEVRWSTSSISPANWSSATLVAAGVPAPGAPGTAQNVTVTGLDRSVDLYFAVKVFDDMNNASALSNMPRVDHLLDQAPPATPTSVAASLGTGGVHVQWAANSEPDLAGYHVYRAVEAGGAWTRLTSSPLVTNEYTDASAPDSVALWYAVSSVDGTGNESALSSGRVVYLRAANISALTLQPVYPNPSHTGDAITLPVDVPASGPFDGRVDILNRAGERVRTIELHGLVPGTNAVTWDGRNDAGRVIAPGVYRAWLQMGSTSKQVKLVRQP</sequence>
<proteinExistence type="predicted"/>
<feature type="signal peptide" evidence="1">
    <location>
        <begin position="1"/>
        <end position="25"/>
    </location>
</feature>
<gene>
    <name evidence="3" type="ORF">HZA61_01130</name>
</gene>
<dbReference type="GO" id="GO:0003993">
    <property type="term" value="F:acid phosphatase activity"/>
    <property type="evidence" value="ECO:0007669"/>
    <property type="project" value="InterPro"/>
</dbReference>
<reference evidence="3" key="1">
    <citation type="submission" date="2020-07" db="EMBL/GenBank/DDBJ databases">
        <title>Huge and variable diversity of episymbiotic CPR bacteria and DPANN archaea in groundwater ecosystems.</title>
        <authorList>
            <person name="He C.Y."/>
            <person name="Keren R."/>
            <person name="Whittaker M."/>
            <person name="Farag I.F."/>
            <person name="Doudna J."/>
            <person name="Cate J.H.D."/>
            <person name="Banfield J.F."/>
        </authorList>
    </citation>
    <scope>NUCLEOTIDE SEQUENCE</scope>
    <source>
        <strain evidence="3">NC_groundwater_1813_Pr3_B-0.1um_71_17</strain>
    </source>
</reference>
<evidence type="ECO:0000259" key="2">
    <source>
        <dbReference type="PROSITE" id="PS50853"/>
    </source>
</evidence>
<dbReference type="Gene3D" id="2.60.40.4070">
    <property type="match status" value="1"/>
</dbReference>
<dbReference type="EMBL" id="JACRIW010000010">
    <property type="protein sequence ID" value="MBI5168068.1"/>
    <property type="molecule type" value="Genomic_DNA"/>
</dbReference>
<dbReference type="Proteomes" id="UP000696931">
    <property type="component" value="Unassembled WGS sequence"/>
</dbReference>
<dbReference type="Gene3D" id="2.60.40.10">
    <property type="entry name" value="Immunoglobulins"/>
    <property type="match status" value="3"/>
</dbReference>
<feature type="domain" description="Fibronectin type-III" evidence="2">
    <location>
        <begin position="129"/>
        <end position="239"/>
    </location>
</feature>
<name>A0A933SCS2_UNCEI</name>
<dbReference type="AlphaFoldDB" id="A0A933SCS2"/>
<organism evidence="3 4">
    <name type="scientific">Eiseniibacteriota bacterium</name>
    <dbReference type="NCBI Taxonomy" id="2212470"/>
    <lineage>
        <taxon>Bacteria</taxon>
        <taxon>Candidatus Eiseniibacteriota</taxon>
    </lineage>
</organism>
<feature type="chain" id="PRO_5037597037" evidence="1">
    <location>
        <begin position="26"/>
        <end position="433"/>
    </location>
</feature>
<dbReference type="Pfam" id="PF16656">
    <property type="entry name" value="Pur_ac_phosph_N"/>
    <property type="match status" value="1"/>
</dbReference>